<protein>
    <recommendedName>
        <fullName evidence="1">Chromo domain-containing protein</fullName>
    </recommendedName>
</protein>
<reference evidence="2 3" key="1">
    <citation type="submission" date="2013-09" db="EMBL/GenBank/DDBJ databases">
        <title>Corchorus capsularis genome sequencing.</title>
        <authorList>
            <person name="Alam M."/>
            <person name="Haque M.S."/>
            <person name="Islam M.S."/>
            <person name="Emdad E.M."/>
            <person name="Islam M.M."/>
            <person name="Ahmed B."/>
            <person name="Halim A."/>
            <person name="Hossen Q.M.M."/>
            <person name="Hossain M.Z."/>
            <person name="Ahmed R."/>
            <person name="Khan M.M."/>
            <person name="Islam R."/>
            <person name="Rashid M.M."/>
            <person name="Khan S.A."/>
            <person name="Rahman M.S."/>
            <person name="Alam M."/>
        </authorList>
    </citation>
    <scope>NUCLEOTIDE SEQUENCE [LARGE SCALE GENOMIC DNA]</scope>
    <source>
        <strain evidence="3">cv. CVL-1</strain>
        <tissue evidence="2">Whole seedling</tissue>
    </source>
</reference>
<dbReference type="OrthoDB" id="1000049at2759"/>
<feature type="domain" description="Chromo" evidence="1">
    <location>
        <begin position="48"/>
        <end position="90"/>
    </location>
</feature>
<dbReference type="Proteomes" id="UP000188268">
    <property type="component" value="Unassembled WGS sequence"/>
</dbReference>
<evidence type="ECO:0000313" key="2">
    <source>
        <dbReference type="EMBL" id="OMO69954.1"/>
    </source>
</evidence>
<keyword evidence="3" id="KW-1185">Reference proteome</keyword>
<dbReference type="SUPFAM" id="SSF54160">
    <property type="entry name" value="Chromo domain-like"/>
    <property type="match status" value="1"/>
</dbReference>
<sequence>MAATPESVRVLRWRAKACTSVCGEEGGCATAQLPTLHYDGTLVKEPISIVDRRMIKRNNKVVTEVLVHWSYSFPEDDTWEDRKELQAKYPNFNP</sequence>
<evidence type="ECO:0000259" key="1">
    <source>
        <dbReference type="Pfam" id="PF00385"/>
    </source>
</evidence>
<proteinExistence type="predicted"/>
<name>A0A1R3HI61_COCAP</name>
<dbReference type="InterPro" id="IPR016197">
    <property type="entry name" value="Chromo-like_dom_sf"/>
</dbReference>
<dbReference type="EMBL" id="AWWV01011904">
    <property type="protein sequence ID" value="OMO69954.1"/>
    <property type="molecule type" value="Genomic_DNA"/>
</dbReference>
<dbReference type="AlphaFoldDB" id="A0A1R3HI61"/>
<evidence type="ECO:0000313" key="3">
    <source>
        <dbReference type="Proteomes" id="UP000188268"/>
    </source>
</evidence>
<gene>
    <name evidence="2" type="ORF">CCACVL1_19186</name>
</gene>
<dbReference type="Gramene" id="OMO69954">
    <property type="protein sequence ID" value="OMO69954"/>
    <property type="gene ID" value="CCACVL1_19186"/>
</dbReference>
<dbReference type="InterPro" id="IPR023780">
    <property type="entry name" value="Chromo_domain"/>
</dbReference>
<organism evidence="2 3">
    <name type="scientific">Corchorus capsularis</name>
    <name type="common">Jute</name>
    <dbReference type="NCBI Taxonomy" id="210143"/>
    <lineage>
        <taxon>Eukaryota</taxon>
        <taxon>Viridiplantae</taxon>
        <taxon>Streptophyta</taxon>
        <taxon>Embryophyta</taxon>
        <taxon>Tracheophyta</taxon>
        <taxon>Spermatophyta</taxon>
        <taxon>Magnoliopsida</taxon>
        <taxon>eudicotyledons</taxon>
        <taxon>Gunneridae</taxon>
        <taxon>Pentapetalae</taxon>
        <taxon>rosids</taxon>
        <taxon>malvids</taxon>
        <taxon>Malvales</taxon>
        <taxon>Malvaceae</taxon>
        <taxon>Grewioideae</taxon>
        <taxon>Apeibeae</taxon>
        <taxon>Corchorus</taxon>
    </lineage>
</organism>
<dbReference type="Gene3D" id="2.40.50.40">
    <property type="match status" value="1"/>
</dbReference>
<dbReference type="Pfam" id="PF00385">
    <property type="entry name" value="Chromo"/>
    <property type="match status" value="1"/>
</dbReference>
<comment type="caution">
    <text evidence="2">The sequence shown here is derived from an EMBL/GenBank/DDBJ whole genome shotgun (WGS) entry which is preliminary data.</text>
</comment>
<accession>A0A1R3HI61</accession>